<dbReference type="InterPro" id="IPR001789">
    <property type="entry name" value="Sig_transdc_resp-reg_receiver"/>
</dbReference>
<name>X0YRC6_9ZZZZ</name>
<accession>X0YRC6</accession>
<sequence length="160" mass="17793">IFIIDNYAVFRYGFISILEKYPEFRVIGGAATTAEAVAKLGELQPDIIIMDIFMSGGEGVEAITLMQQKYPDVKVIIVTLSDKEEDFLKAIRAGARAYLLKNIKTTELIESIRLVATGHAIVSPLIAFRLPEEFREMNKPNKEGHNGISCLLAGRGYYHA</sequence>
<organism evidence="2">
    <name type="scientific">marine sediment metagenome</name>
    <dbReference type="NCBI Taxonomy" id="412755"/>
    <lineage>
        <taxon>unclassified sequences</taxon>
        <taxon>metagenomes</taxon>
        <taxon>ecological metagenomes</taxon>
    </lineage>
</organism>
<dbReference type="EMBL" id="BART01000924">
    <property type="protein sequence ID" value="GAG58909.1"/>
    <property type="molecule type" value="Genomic_DNA"/>
</dbReference>
<reference evidence="2" key="1">
    <citation type="journal article" date="2014" name="Front. Microbiol.">
        <title>High frequency of phylogenetically diverse reductive dehalogenase-homologous genes in deep subseafloor sedimentary metagenomes.</title>
        <authorList>
            <person name="Kawai M."/>
            <person name="Futagami T."/>
            <person name="Toyoda A."/>
            <person name="Takaki Y."/>
            <person name="Nishi S."/>
            <person name="Hori S."/>
            <person name="Arai W."/>
            <person name="Tsubouchi T."/>
            <person name="Morono Y."/>
            <person name="Uchiyama I."/>
            <person name="Ito T."/>
            <person name="Fujiyama A."/>
            <person name="Inagaki F."/>
            <person name="Takami H."/>
        </authorList>
    </citation>
    <scope>NUCLEOTIDE SEQUENCE</scope>
    <source>
        <strain evidence="2">Expedition CK06-06</strain>
    </source>
</reference>
<evidence type="ECO:0000259" key="1">
    <source>
        <dbReference type="PROSITE" id="PS50110"/>
    </source>
</evidence>
<dbReference type="Pfam" id="PF00072">
    <property type="entry name" value="Response_reg"/>
    <property type="match status" value="1"/>
</dbReference>
<proteinExistence type="predicted"/>
<dbReference type="InterPro" id="IPR051015">
    <property type="entry name" value="EvgA-like"/>
</dbReference>
<dbReference type="PANTHER" id="PTHR45566:SF2">
    <property type="entry name" value="NARL SUBFAMILY"/>
    <property type="match status" value="1"/>
</dbReference>
<dbReference type="PANTHER" id="PTHR45566">
    <property type="entry name" value="HTH-TYPE TRANSCRIPTIONAL REGULATOR YHJB-RELATED"/>
    <property type="match status" value="1"/>
</dbReference>
<dbReference type="PROSITE" id="PS50110">
    <property type="entry name" value="RESPONSE_REGULATORY"/>
    <property type="match status" value="1"/>
</dbReference>
<dbReference type="Gene3D" id="3.40.50.2300">
    <property type="match status" value="1"/>
</dbReference>
<dbReference type="SMART" id="SM00448">
    <property type="entry name" value="REC"/>
    <property type="match status" value="1"/>
</dbReference>
<evidence type="ECO:0000313" key="2">
    <source>
        <dbReference type="EMBL" id="GAG58909.1"/>
    </source>
</evidence>
<comment type="caution">
    <text evidence="2">The sequence shown here is derived from an EMBL/GenBank/DDBJ whole genome shotgun (WGS) entry which is preliminary data.</text>
</comment>
<protein>
    <recommendedName>
        <fullName evidence="1">Response regulatory domain-containing protein</fullName>
    </recommendedName>
</protein>
<dbReference type="AlphaFoldDB" id="X0YRC6"/>
<dbReference type="GO" id="GO:0000160">
    <property type="term" value="P:phosphorelay signal transduction system"/>
    <property type="evidence" value="ECO:0007669"/>
    <property type="project" value="InterPro"/>
</dbReference>
<dbReference type="CDD" id="cd17535">
    <property type="entry name" value="REC_NarL-like"/>
    <property type="match status" value="1"/>
</dbReference>
<feature type="non-terminal residue" evidence="2">
    <location>
        <position position="1"/>
    </location>
</feature>
<dbReference type="SUPFAM" id="SSF52172">
    <property type="entry name" value="CheY-like"/>
    <property type="match status" value="1"/>
</dbReference>
<dbReference type="InterPro" id="IPR058245">
    <property type="entry name" value="NreC/VraR/RcsB-like_REC"/>
</dbReference>
<feature type="domain" description="Response regulatory" evidence="1">
    <location>
        <begin position="1"/>
        <end position="116"/>
    </location>
</feature>
<gene>
    <name evidence="2" type="ORF">S01H4_03687</name>
</gene>
<dbReference type="InterPro" id="IPR011006">
    <property type="entry name" value="CheY-like_superfamily"/>
</dbReference>